<evidence type="ECO:0000313" key="1">
    <source>
        <dbReference type="EMBL" id="SLM27882.1"/>
    </source>
</evidence>
<keyword evidence="2" id="KW-1185">Reference proteome</keyword>
<name>A0A1W1H600_9BACT</name>
<dbReference type="AlphaFoldDB" id="A0A1W1H600"/>
<organism evidence="1 2">
    <name type="scientific">Desulfamplus magnetovallimortis</name>
    <dbReference type="NCBI Taxonomy" id="1246637"/>
    <lineage>
        <taxon>Bacteria</taxon>
        <taxon>Pseudomonadati</taxon>
        <taxon>Thermodesulfobacteriota</taxon>
        <taxon>Desulfobacteria</taxon>
        <taxon>Desulfobacterales</taxon>
        <taxon>Desulfobacteraceae</taxon>
        <taxon>Desulfamplus</taxon>
    </lineage>
</organism>
<reference evidence="1 2" key="1">
    <citation type="submission" date="2017-03" db="EMBL/GenBank/DDBJ databases">
        <authorList>
            <person name="Afonso C.L."/>
            <person name="Miller P.J."/>
            <person name="Scott M.A."/>
            <person name="Spackman E."/>
            <person name="Goraichik I."/>
            <person name="Dimitrov K.M."/>
            <person name="Suarez D.L."/>
            <person name="Swayne D.E."/>
        </authorList>
    </citation>
    <scope>NUCLEOTIDE SEQUENCE [LARGE SCALE GENOMIC DNA]</scope>
    <source>
        <strain evidence="1">PRJEB14757</strain>
    </source>
</reference>
<protein>
    <submittedName>
        <fullName evidence="1">Uncharacterized protein</fullName>
    </submittedName>
</protein>
<dbReference type="STRING" id="1246637.MTBBW1_120003"/>
<dbReference type="Proteomes" id="UP000191931">
    <property type="component" value="Unassembled WGS sequence"/>
</dbReference>
<proteinExistence type="predicted"/>
<dbReference type="EMBL" id="FWEV01000024">
    <property type="protein sequence ID" value="SLM27882.1"/>
    <property type="molecule type" value="Genomic_DNA"/>
</dbReference>
<accession>A0A1W1H600</accession>
<evidence type="ECO:0000313" key="2">
    <source>
        <dbReference type="Proteomes" id="UP000191931"/>
    </source>
</evidence>
<sequence length="49" mass="5449">MTTMFLVSHKFSNETTDSIFQRIESTICGGGFEKLGLLIIVLGKEKKCP</sequence>
<gene>
    <name evidence="1" type="ORF">MTBBW1_120003</name>
</gene>